<dbReference type="EMBL" id="BMAW01018945">
    <property type="protein sequence ID" value="GFT61014.1"/>
    <property type="molecule type" value="Genomic_DNA"/>
</dbReference>
<organism evidence="1 2">
    <name type="scientific">Nephila pilipes</name>
    <name type="common">Giant wood spider</name>
    <name type="synonym">Nephila maculata</name>
    <dbReference type="NCBI Taxonomy" id="299642"/>
    <lineage>
        <taxon>Eukaryota</taxon>
        <taxon>Metazoa</taxon>
        <taxon>Ecdysozoa</taxon>
        <taxon>Arthropoda</taxon>
        <taxon>Chelicerata</taxon>
        <taxon>Arachnida</taxon>
        <taxon>Araneae</taxon>
        <taxon>Araneomorphae</taxon>
        <taxon>Entelegynae</taxon>
        <taxon>Araneoidea</taxon>
        <taxon>Nephilidae</taxon>
        <taxon>Nephila</taxon>
    </lineage>
</organism>
<accession>A0A8X6PAX4</accession>
<comment type="caution">
    <text evidence="1">The sequence shown here is derived from an EMBL/GenBank/DDBJ whole genome shotgun (WGS) entry which is preliminary data.</text>
</comment>
<proteinExistence type="predicted"/>
<gene>
    <name evidence="1" type="ORF">NPIL_186971</name>
</gene>
<name>A0A8X6PAX4_NEPPI</name>
<dbReference type="Proteomes" id="UP000887013">
    <property type="component" value="Unassembled WGS sequence"/>
</dbReference>
<evidence type="ECO:0000313" key="1">
    <source>
        <dbReference type="EMBL" id="GFT61014.1"/>
    </source>
</evidence>
<sequence>MRVVSVENINRMKKENIAESEELVEDLDKASDLEFE</sequence>
<reference evidence="1" key="1">
    <citation type="submission" date="2020-08" db="EMBL/GenBank/DDBJ databases">
        <title>Multicomponent nature underlies the extraordinary mechanical properties of spider dragline silk.</title>
        <authorList>
            <person name="Kono N."/>
            <person name="Nakamura H."/>
            <person name="Mori M."/>
            <person name="Yoshida Y."/>
            <person name="Ohtoshi R."/>
            <person name="Malay A.D."/>
            <person name="Moran D.A.P."/>
            <person name="Tomita M."/>
            <person name="Numata K."/>
            <person name="Arakawa K."/>
        </authorList>
    </citation>
    <scope>NUCLEOTIDE SEQUENCE</scope>
</reference>
<keyword evidence="2" id="KW-1185">Reference proteome</keyword>
<evidence type="ECO:0000313" key="2">
    <source>
        <dbReference type="Proteomes" id="UP000887013"/>
    </source>
</evidence>
<dbReference type="AlphaFoldDB" id="A0A8X6PAX4"/>
<protein>
    <submittedName>
        <fullName evidence="1">Uncharacterized protein</fullName>
    </submittedName>
</protein>
<feature type="non-terminal residue" evidence="1">
    <location>
        <position position="36"/>
    </location>
</feature>